<gene>
    <name evidence="1" type="ORF">L1892_24425</name>
</gene>
<comment type="caution">
    <text evidence="1">The sequence shown here is derived from an EMBL/GenBank/DDBJ whole genome shotgun (WGS) entry which is preliminary data.</text>
</comment>
<evidence type="ECO:0000313" key="1">
    <source>
        <dbReference type="EMBL" id="MCF3941507.1"/>
    </source>
</evidence>
<reference evidence="1" key="1">
    <citation type="submission" date="2022-01" db="EMBL/GenBank/DDBJ databases">
        <title>Gordonia xiamenensis sp. nov., isolated from surface seawater in Xiamen.</title>
        <authorList>
            <person name="He Y.F."/>
        </authorList>
    </citation>
    <scope>NUCLEOTIDE SEQUENCE</scope>
    <source>
        <strain evidence="1">GW1C4-4</strain>
    </source>
</reference>
<evidence type="ECO:0000313" key="2">
    <source>
        <dbReference type="Proteomes" id="UP001108089"/>
    </source>
</evidence>
<dbReference type="Proteomes" id="UP001108089">
    <property type="component" value="Unassembled WGS sequence"/>
</dbReference>
<organism evidence="1 2">
    <name type="scientific">Gordonia tangerina</name>
    <dbReference type="NCBI Taxonomy" id="2911060"/>
    <lineage>
        <taxon>Bacteria</taxon>
        <taxon>Bacillati</taxon>
        <taxon>Actinomycetota</taxon>
        <taxon>Actinomycetes</taxon>
        <taxon>Mycobacteriales</taxon>
        <taxon>Gordoniaceae</taxon>
        <taxon>Gordonia</taxon>
    </lineage>
</organism>
<protein>
    <submittedName>
        <fullName evidence="1">Uncharacterized protein</fullName>
    </submittedName>
</protein>
<keyword evidence="2" id="KW-1185">Reference proteome</keyword>
<dbReference type="EMBL" id="JAKGCU010000051">
    <property type="protein sequence ID" value="MCF3941507.1"/>
    <property type="molecule type" value="Genomic_DNA"/>
</dbReference>
<sequence length="25" mass="2497">MDLTGGVGVDASIEALGFPQTFEAA</sequence>
<accession>A0ABS9DQL9</accession>
<name>A0ABS9DQL9_9ACTN</name>
<proteinExistence type="predicted"/>